<dbReference type="GO" id="GO:0002098">
    <property type="term" value="P:tRNA wobble uridine modification"/>
    <property type="evidence" value="ECO:0007669"/>
    <property type="project" value="InterPro"/>
</dbReference>
<sequence>MSVYQKQYDVIVVGGGHAGCEGALAAARMGCRVLLLAIDLDKLAAMPCSPSIGGMAKGQLVKEIDALGGEMAKIADQTAIQYKTLNTKKGPAVQSTRTQNDKGRYHSAMKAVIEAQPHLDLKQALVERLIVEEGRVCGVEDHTGFGFQAPTVVLATGTFLSGLVHIGFKTMQAGRAGEFAAYGLPEHLKELGFALGRMKTGTPPRLNRDSIDFTQFEMQPLDELSRPFSFSQPSMRLPQVPSYIGHTSDAVHRLVRDNLHLSALHSGIIKGVPARYCPSFEDKIVRFPDRDRHQIILEPEGLDTREIYASGLGNSLPMDVQIQVVRQVRGLEEAEIMRPAYAIEYDFINPIQLRSTLETKRVRGLYLAGQINGTSGYEEAAAQGMWAGINAACAVQKRPPFVLDRSQAYMAVMVDDLVTRGTLEPYRMFTSRAEYRLMLREDNADLRLSEIGHELGIVDADTVKTLRGHKAHIEAEIARIKTTVIKPLPEVNRYLESRQTPAIDNGIHLVQLLKRAELDYGAVTALAPVDPPLGESAARQVEIEIKYEGYIQRQLQEIEKFRHLEQIKLPEGIDYATVHGLSSELKEKLSAVRPTSLGQASRIEGMTPAAISVLMVYLRLWKNR</sequence>
<evidence type="ECO:0000256" key="8">
    <source>
        <dbReference type="ARBA" id="ARBA00023027"/>
    </source>
</evidence>
<organism evidence="13 14">
    <name type="scientific">Desulfosarcina ovata subsp. sediminis</name>
    <dbReference type="NCBI Taxonomy" id="885957"/>
    <lineage>
        <taxon>Bacteria</taxon>
        <taxon>Pseudomonadati</taxon>
        <taxon>Thermodesulfobacteriota</taxon>
        <taxon>Desulfobacteria</taxon>
        <taxon>Desulfobacterales</taxon>
        <taxon>Desulfosarcinaceae</taxon>
        <taxon>Desulfosarcina</taxon>
    </lineage>
</organism>
<comment type="subcellular location">
    <subcellularLocation>
        <location evidence="11">Cytoplasm</location>
    </subcellularLocation>
</comment>
<keyword evidence="11" id="KW-0963">Cytoplasm</keyword>
<dbReference type="InterPro" id="IPR047001">
    <property type="entry name" value="MnmG_C_subdom"/>
</dbReference>
<dbReference type="KEGG" id="dov:DSCO28_62700"/>
<dbReference type="FunFam" id="3.50.50.60:FF:000002">
    <property type="entry name" value="tRNA uridine 5-carboxymethylaminomethyl modification enzyme MnmG"/>
    <property type="match status" value="1"/>
</dbReference>
<comment type="subunit">
    <text evidence="9 11">Homodimer. Heterotetramer of two MnmE and two MnmG subunits.</text>
</comment>
<dbReference type="Pfam" id="PF21680">
    <property type="entry name" value="GIDA_C_1st"/>
    <property type="match status" value="1"/>
</dbReference>
<comment type="similarity">
    <text evidence="3 11">Belongs to the MnmG family.</text>
</comment>
<dbReference type="NCBIfam" id="TIGR00136">
    <property type="entry name" value="mnmG_gidA"/>
    <property type="match status" value="1"/>
</dbReference>
<dbReference type="InterPro" id="IPR049312">
    <property type="entry name" value="GIDA_C_N"/>
</dbReference>
<dbReference type="InterPro" id="IPR026904">
    <property type="entry name" value="MnmG_C"/>
</dbReference>
<proteinExistence type="inferred from homology"/>
<protein>
    <recommendedName>
        <fullName evidence="4 11">tRNA uridine 5-carboxymethylaminomethyl modification enzyme MnmG</fullName>
    </recommendedName>
    <alternativeName>
        <fullName evidence="10 11">Glucose-inhibited division protein A</fullName>
    </alternativeName>
</protein>
<evidence type="ECO:0000256" key="9">
    <source>
        <dbReference type="ARBA" id="ARBA00025948"/>
    </source>
</evidence>
<dbReference type="Pfam" id="PF01134">
    <property type="entry name" value="GIDA"/>
    <property type="match status" value="1"/>
</dbReference>
<evidence type="ECO:0000256" key="7">
    <source>
        <dbReference type="ARBA" id="ARBA00022827"/>
    </source>
</evidence>
<evidence type="ECO:0000256" key="1">
    <source>
        <dbReference type="ARBA" id="ARBA00001974"/>
    </source>
</evidence>
<accession>A0A5K7ZZY3</accession>
<dbReference type="InterPro" id="IPR044920">
    <property type="entry name" value="MnmG_C_subdom_sf"/>
</dbReference>
<dbReference type="SMART" id="SM01228">
    <property type="entry name" value="GIDA_assoc_3"/>
    <property type="match status" value="1"/>
</dbReference>
<keyword evidence="6 11" id="KW-0819">tRNA processing</keyword>
<keyword evidence="8 11" id="KW-0520">NAD</keyword>
<reference evidence="13 14" key="1">
    <citation type="submission" date="2019-11" db="EMBL/GenBank/DDBJ databases">
        <title>Comparative genomics of hydrocarbon-degrading Desulfosarcina strains.</title>
        <authorList>
            <person name="Watanabe M."/>
            <person name="Kojima H."/>
            <person name="Fukui M."/>
        </authorList>
    </citation>
    <scope>NUCLEOTIDE SEQUENCE [LARGE SCALE GENOMIC DNA]</scope>
    <source>
        <strain evidence="13 14">28bB2T</strain>
    </source>
</reference>
<comment type="function">
    <text evidence="2 11">NAD-binding protein involved in the addition of a carboxymethylaminomethyl (cmnm) group at the wobble position (U34) of certain tRNAs, forming tRNA-cmnm(5)s(2)U34.</text>
</comment>
<dbReference type="AlphaFoldDB" id="A0A5K7ZZY3"/>
<dbReference type="InterPro" id="IPR004416">
    <property type="entry name" value="MnmG"/>
</dbReference>
<dbReference type="InterPro" id="IPR040131">
    <property type="entry name" value="MnmG_N"/>
</dbReference>
<evidence type="ECO:0000256" key="3">
    <source>
        <dbReference type="ARBA" id="ARBA00007653"/>
    </source>
</evidence>
<feature type="domain" description="tRNA uridine 5-carboxymethylaminomethyl modification enzyme C-terminal subdomain" evidence="12">
    <location>
        <begin position="545"/>
        <end position="616"/>
    </location>
</feature>
<evidence type="ECO:0000256" key="10">
    <source>
        <dbReference type="ARBA" id="ARBA00031800"/>
    </source>
</evidence>
<dbReference type="PANTHER" id="PTHR11806">
    <property type="entry name" value="GLUCOSE INHIBITED DIVISION PROTEIN A"/>
    <property type="match status" value="1"/>
</dbReference>
<evidence type="ECO:0000256" key="2">
    <source>
        <dbReference type="ARBA" id="ARBA00003717"/>
    </source>
</evidence>
<dbReference type="RefSeq" id="WP_155325220.1">
    <property type="nucleotide sequence ID" value="NZ_AP021876.1"/>
</dbReference>
<dbReference type="Gene3D" id="1.10.10.1800">
    <property type="entry name" value="tRNA uridine 5-carboxymethylaminomethyl modification enzyme MnmG/GidA"/>
    <property type="match status" value="1"/>
</dbReference>
<dbReference type="PRINTS" id="PR00411">
    <property type="entry name" value="PNDRDTASEI"/>
</dbReference>
<feature type="binding site" evidence="11">
    <location>
        <begin position="14"/>
        <end position="19"/>
    </location>
    <ligand>
        <name>FAD</name>
        <dbReference type="ChEBI" id="CHEBI:57692"/>
    </ligand>
</feature>
<keyword evidence="7 11" id="KW-0274">FAD</keyword>
<dbReference type="GO" id="GO:0005829">
    <property type="term" value="C:cytosol"/>
    <property type="evidence" value="ECO:0007669"/>
    <property type="project" value="TreeGrafter"/>
</dbReference>
<dbReference type="EMBL" id="AP021876">
    <property type="protein sequence ID" value="BBO85704.1"/>
    <property type="molecule type" value="Genomic_DNA"/>
</dbReference>
<dbReference type="InterPro" id="IPR036188">
    <property type="entry name" value="FAD/NAD-bd_sf"/>
</dbReference>
<evidence type="ECO:0000256" key="5">
    <source>
        <dbReference type="ARBA" id="ARBA00022630"/>
    </source>
</evidence>
<keyword evidence="5 11" id="KW-0285">Flavoprotein</keyword>
<comment type="caution">
    <text evidence="11">Lacks conserved residue(s) required for the propagation of feature annotation.</text>
</comment>
<dbReference type="FunFam" id="1.10.150.570:FF:000001">
    <property type="entry name" value="tRNA uridine 5-carboxymethylaminomethyl modification enzyme MnmG"/>
    <property type="match status" value="1"/>
</dbReference>
<evidence type="ECO:0000256" key="11">
    <source>
        <dbReference type="HAMAP-Rule" id="MF_00129"/>
    </source>
</evidence>
<dbReference type="HAMAP" id="MF_00129">
    <property type="entry name" value="MnmG_GidA"/>
    <property type="match status" value="1"/>
</dbReference>
<comment type="cofactor">
    <cofactor evidence="1 11">
        <name>FAD</name>
        <dbReference type="ChEBI" id="CHEBI:57692"/>
    </cofactor>
</comment>
<name>A0A5K7ZZY3_9BACT</name>
<evidence type="ECO:0000256" key="4">
    <source>
        <dbReference type="ARBA" id="ARBA00020461"/>
    </source>
</evidence>
<dbReference type="Gene3D" id="1.10.150.570">
    <property type="entry name" value="GidA associated domain, C-terminal subdomain"/>
    <property type="match status" value="1"/>
</dbReference>
<dbReference type="PANTHER" id="PTHR11806:SF0">
    <property type="entry name" value="PROTEIN MTO1 HOMOLOG, MITOCHONDRIAL"/>
    <property type="match status" value="1"/>
</dbReference>
<dbReference type="GO" id="GO:0050660">
    <property type="term" value="F:flavin adenine dinucleotide binding"/>
    <property type="evidence" value="ECO:0007669"/>
    <property type="project" value="UniProtKB-UniRule"/>
</dbReference>
<dbReference type="Proteomes" id="UP000425960">
    <property type="component" value="Chromosome"/>
</dbReference>
<gene>
    <name evidence="11 13" type="primary">mnmG</name>
    <name evidence="11" type="synonym">gidA</name>
    <name evidence="13" type="ORF">DSCO28_62700</name>
</gene>
<evidence type="ECO:0000313" key="14">
    <source>
        <dbReference type="Proteomes" id="UP000425960"/>
    </source>
</evidence>
<dbReference type="Gene3D" id="3.50.50.60">
    <property type="entry name" value="FAD/NAD(P)-binding domain"/>
    <property type="match status" value="2"/>
</dbReference>
<dbReference type="SUPFAM" id="SSF51905">
    <property type="entry name" value="FAD/NAD(P)-binding domain"/>
    <property type="match status" value="1"/>
</dbReference>
<evidence type="ECO:0000259" key="12">
    <source>
        <dbReference type="SMART" id="SM01228"/>
    </source>
</evidence>
<dbReference type="InterPro" id="IPR002218">
    <property type="entry name" value="MnmG-rel"/>
</dbReference>
<evidence type="ECO:0000313" key="13">
    <source>
        <dbReference type="EMBL" id="BBO85704.1"/>
    </source>
</evidence>
<dbReference type="GO" id="GO:0030488">
    <property type="term" value="P:tRNA methylation"/>
    <property type="evidence" value="ECO:0007669"/>
    <property type="project" value="TreeGrafter"/>
</dbReference>
<evidence type="ECO:0000256" key="6">
    <source>
        <dbReference type="ARBA" id="ARBA00022694"/>
    </source>
</evidence>
<dbReference type="Pfam" id="PF13932">
    <property type="entry name" value="SAM_GIDA_C"/>
    <property type="match status" value="1"/>
</dbReference>